<dbReference type="GO" id="GO:0006412">
    <property type="term" value="P:translation"/>
    <property type="evidence" value="ECO:0007669"/>
    <property type="project" value="InterPro"/>
</dbReference>
<sequence length="269" mass="30440">MQRVLRVPCAVGPRALLRRLPVANAGLNIQYSDSLRSMSTVAKSSNLLPSPTNYPYAVMPLAATLASKGPLNPTNPSNPNYDPAYDIAERESYVEPGDAVGKEMPENLWYMDPEYIVDLEGKALDAKKKDQVERLLSVNTANAAELLAQRIQKALRKWGKHEGDTGSPAASIAAMSERIKHLHVHMRANHKDKHSMYGINALINKRRYMLKYLAKKDYKSFKGLVEEYEISTLEIMTDQMAGRRGEKYTRAERRARRGKRRFPPYYTAE</sequence>
<comment type="similarity">
    <text evidence="1 4">Belongs to the universal ribosomal protein uS15 family.</text>
</comment>
<dbReference type="InterPro" id="IPR000589">
    <property type="entry name" value="Ribosomal_uS15"/>
</dbReference>
<name>A0A7S0CWW9_9EUKA</name>
<dbReference type="GO" id="GO:0005737">
    <property type="term" value="C:cytoplasm"/>
    <property type="evidence" value="ECO:0007669"/>
    <property type="project" value="UniProtKB-ARBA"/>
</dbReference>
<dbReference type="NCBIfam" id="TIGR00952">
    <property type="entry name" value="S15_bact"/>
    <property type="match status" value="1"/>
</dbReference>
<feature type="compositionally biased region" description="Basic and acidic residues" evidence="5">
    <location>
        <begin position="243"/>
        <end position="252"/>
    </location>
</feature>
<gene>
    <name evidence="6" type="ORF">LAMO00422_LOCUS4056</name>
</gene>
<dbReference type="SMART" id="SM01387">
    <property type="entry name" value="Ribosomal_S15"/>
    <property type="match status" value="1"/>
</dbReference>
<feature type="region of interest" description="Disordered" evidence="5">
    <location>
        <begin position="243"/>
        <end position="269"/>
    </location>
</feature>
<dbReference type="EMBL" id="HBEM01005785">
    <property type="protein sequence ID" value="CAD8436567.1"/>
    <property type="molecule type" value="Transcribed_RNA"/>
</dbReference>
<dbReference type="HAMAP" id="MF_01343_B">
    <property type="entry name" value="Ribosomal_uS15_B"/>
    <property type="match status" value="1"/>
</dbReference>
<dbReference type="InterPro" id="IPR009068">
    <property type="entry name" value="uS15_NS1_RNA-bd_sf"/>
</dbReference>
<dbReference type="Gene3D" id="1.10.287.10">
    <property type="entry name" value="S15/NS1, RNA-binding"/>
    <property type="match status" value="1"/>
</dbReference>
<evidence type="ECO:0000256" key="5">
    <source>
        <dbReference type="SAM" id="MobiDB-lite"/>
    </source>
</evidence>
<dbReference type="CDD" id="cd00353">
    <property type="entry name" value="Ribosomal_S15p_S13e"/>
    <property type="match status" value="1"/>
</dbReference>
<dbReference type="GO" id="GO:0003735">
    <property type="term" value="F:structural constituent of ribosome"/>
    <property type="evidence" value="ECO:0007669"/>
    <property type="project" value="InterPro"/>
</dbReference>
<evidence type="ECO:0000313" key="6">
    <source>
        <dbReference type="EMBL" id="CAD8436567.1"/>
    </source>
</evidence>
<evidence type="ECO:0000256" key="1">
    <source>
        <dbReference type="ARBA" id="ARBA00008434"/>
    </source>
</evidence>
<evidence type="ECO:0008006" key="7">
    <source>
        <dbReference type="Google" id="ProtNLM"/>
    </source>
</evidence>
<proteinExistence type="inferred from homology"/>
<dbReference type="InterPro" id="IPR005290">
    <property type="entry name" value="Ribosomal_uS15_bac-type"/>
</dbReference>
<protein>
    <recommendedName>
        <fullName evidence="7">30S ribosomal protein S15</fullName>
    </recommendedName>
</protein>
<dbReference type="GO" id="GO:1990904">
    <property type="term" value="C:ribonucleoprotein complex"/>
    <property type="evidence" value="ECO:0007669"/>
    <property type="project" value="UniProtKB-KW"/>
</dbReference>
<keyword evidence="3 4" id="KW-0687">Ribonucleoprotein</keyword>
<feature type="compositionally biased region" description="Basic residues" evidence="5">
    <location>
        <begin position="253"/>
        <end position="262"/>
    </location>
</feature>
<evidence type="ECO:0000256" key="4">
    <source>
        <dbReference type="RuleBase" id="RU003919"/>
    </source>
</evidence>
<dbReference type="AlphaFoldDB" id="A0A7S0CWW9"/>
<evidence type="ECO:0000256" key="2">
    <source>
        <dbReference type="ARBA" id="ARBA00022980"/>
    </source>
</evidence>
<keyword evidence="2 4" id="KW-0689">Ribosomal protein</keyword>
<dbReference type="Pfam" id="PF00312">
    <property type="entry name" value="Ribosomal_S15"/>
    <property type="match status" value="1"/>
</dbReference>
<dbReference type="GO" id="GO:0005840">
    <property type="term" value="C:ribosome"/>
    <property type="evidence" value="ECO:0007669"/>
    <property type="project" value="UniProtKB-KW"/>
</dbReference>
<organism evidence="6">
    <name type="scientific">Amorphochlora amoebiformis</name>
    <dbReference type="NCBI Taxonomy" id="1561963"/>
    <lineage>
        <taxon>Eukaryota</taxon>
        <taxon>Sar</taxon>
        <taxon>Rhizaria</taxon>
        <taxon>Cercozoa</taxon>
        <taxon>Chlorarachniophyceae</taxon>
        <taxon>Amorphochlora</taxon>
    </lineage>
</organism>
<dbReference type="PANTHER" id="PTHR23321">
    <property type="entry name" value="RIBOSOMAL PROTEIN S15, BACTERIAL AND ORGANELLAR"/>
    <property type="match status" value="1"/>
</dbReference>
<dbReference type="SUPFAM" id="SSF47060">
    <property type="entry name" value="S15/NS1 RNA-binding domain"/>
    <property type="match status" value="1"/>
</dbReference>
<accession>A0A7S0CWW9</accession>
<dbReference type="PANTHER" id="PTHR23321:SF26">
    <property type="entry name" value="SMALL RIBOSOMAL SUBUNIT PROTEIN US15M"/>
    <property type="match status" value="1"/>
</dbReference>
<evidence type="ECO:0000256" key="3">
    <source>
        <dbReference type="ARBA" id="ARBA00023274"/>
    </source>
</evidence>
<reference evidence="6" key="1">
    <citation type="submission" date="2021-01" db="EMBL/GenBank/DDBJ databases">
        <authorList>
            <person name="Corre E."/>
            <person name="Pelletier E."/>
            <person name="Niang G."/>
            <person name="Scheremetjew M."/>
            <person name="Finn R."/>
            <person name="Kale V."/>
            <person name="Holt S."/>
            <person name="Cochrane G."/>
            <person name="Meng A."/>
            <person name="Brown T."/>
            <person name="Cohen L."/>
        </authorList>
    </citation>
    <scope>NUCLEOTIDE SEQUENCE</scope>
    <source>
        <strain evidence="6">CCMP2058</strain>
    </source>
</reference>